<dbReference type="Pfam" id="PF09420">
    <property type="entry name" value="Nop16"/>
    <property type="match status" value="1"/>
</dbReference>
<dbReference type="PANTHER" id="PTHR13243:SF1">
    <property type="entry name" value="NUCLEOLAR PROTEIN 16"/>
    <property type="match status" value="1"/>
</dbReference>
<keyword evidence="6" id="KW-0539">Nucleus</keyword>
<gene>
    <name evidence="9" type="ORF">N7G274_009156</name>
</gene>
<evidence type="ECO:0000256" key="7">
    <source>
        <dbReference type="ARBA" id="ARBA00023274"/>
    </source>
</evidence>
<feature type="compositionally biased region" description="Basic and acidic residues" evidence="8">
    <location>
        <begin position="95"/>
        <end position="106"/>
    </location>
</feature>
<protein>
    <recommendedName>
        <fullName evidence="5">Nucleolar protein 16</fullName>
    </recommendedName>
</protein>
<comment type="function">
    <text evidence="1">Involved in the biogenesis of the 60S ribosomal subunit.</text>
</comment>
<comment type="subunit">
    <text evidence="4">Component of the pre-66S ribosomal particle.</text>
</comment>
<evidence type="ECO:0000256" key="6">
    <source>
        <dbReference type="ARBA" id="ARBA00023242"/>
    </source>
</evidence>
<feature type="region of interest" description="Disordered" evidence="8">
    <location>
        <begin position="1"/>
        <end position="28"/>
    </location>
</feature>
<evidence type="ECO:0000256" key="3">
    <source>
        <dbReference type="ARBA" id="ARBA00008479"/>
    </source>
</evidence>
<feature type="region of interest" description="Disordered" evidence="8">
    <location>
        <begin position="55"/>
        <end position="182"/>
    </location>
</feature>
<dbReference type="EMBL" id="JBEFKJ010000034">
    <property type="protein sequence ID" value="KAL2038208.1"/>
    <property type="molecule type" value="Genomic_DNA"/>
</dbReference>
<dbReference type="InterPro" id="IPR019002">
    <property type="entry name" value="Ribosome_biogenesis_Nop16"/>
</dbReference>
<keyword evidence="10" id="KW-1185">Reference proteome</keyword>
<reference evidence="9 10" key="1">
    <citation type="submission" date="2024-09" db="EMBL/GenBank/DDBJ databases">
        <title>Rethinking Asexuality: The Enigmatic Case of Functional Sexual Genes in Lepraria (Stereocaulaceae).</title>
        <authorList>
            <person name="Doellman M."/>
            <person name="Sun Y."/>
            <person name="Barcenas-Pena A."/>
            <person name="Lumbsch H.T."/>
            <person name="Grewe F."/>
        </authorList>
    </citation>
    <scope>NUCLEOTIDE SEQUENCE [LARGE SCALE GENOMIC DNA]</scope>
    <source>
        <strain evidence="9 10">Mercado 3170</strain>
    </source>
</reference>
<name>A0ABR3ZZK5_9LECA</name>
<evidence type="ECO:0000313" key="10">
    <source>
        <dbReference type="Proteomes" id="UP001590950"/>
    </source>
</evidence>
<comment type="subcellular location">
    <subcellularLocation>
        <location evidence="2">Nucleus</location>
        <location evidence="2">Nucleolus</location>
    </subcellularLocation>
</comment>
<comment type="similarity">
    <text evidence="3">Belongs to the NOP16 family.</text>
</comment>
<sequence>MARPLQKKKNKSSLPRVRQKAKSKHINIRSDPIVAANWNPKLTLSQNYRRLGLSSRLNSHTGGTEVASIQNDEGSSQRRSSGLAIPSSKAPKALGTEEVRVVRDPKTGAIVSVQDGRKEKANRNPLGDPLNELSNSEDEDDGEDRDVGNEGGRRRGIVPELEEAAKYSKKKRPRQQSQGEREWIARLVERWGDDWGAMFRDRRLNPRQQTEGDLKRRVGLWKRSQGTRVEGVEVDGMED</sequence>
<proteinExistence type="inferred from homology"/>
<evidence type="ECO:0000256" key="8">
    <source>
        <dbReference type="SAM" id="MobiDB-lite"/>
    </source>
</evidence>
<evidence type="ECO:0000256" key="1">
    <source>
        <dbReference type="ARBA" id="ARBA00002889"/>
    </source>
</evidence>
<dbReference type="Proteomes" id="UP001590950">
    <property type="component" value="Unassembled WGS sequence"/>
</dbReference>
<evidence type="ECO:0000256" key="2">
    <source>
        <dbReference type="ARBA" id="ARBA00004604"/>
    </source>
</evidence>
<dbReference type="PANTHER" id="PTHR13243">
    <property type="entry name" value="HSPC111 PROTEIN-RELATED"/>
    <property type="match status" value="1"/>
</dbReference>
<feature type="compositionally biased region" description="Polar residues" evidence="8">
    <location>
        <begin position="55"/>
        <end position="80"/>
    </location>
</feature>
<evidence type="ECO:0000313" key="9">
    <source>
        <dbReference type="EMBL" id="KAL2038208.1"/>
    </source>
</evidence>
<feature type="compositionally biased region" description="Basic residues" evidence="8">
    <location>
        <begin position="1"/>
        <end position="27"/>
    </location>
</feature>
<feature type="compositionally biased region" description="Acidic residues" evidence="8">
    <location>
        <begin position="135"/>
        <end position="144"/>
    </location>
</feature>
<organism evidence="9 10">
    <name type="scientific">Stereocaulon virgatum</name>
    <dbReference type="NCBI Taxonomy" id="373712"/>
    <lineage>
        <taxon>Eukaryota</taxon>
        <taxon>Fungi</taxon>
        <taxon>Dikarya</taxon>
        <taxon>Ascomycota</taxon>
        <taxon>Pezizomycotina</taxon>
        <taxon>Lecanoromycetes</taxon>
        <taxon>OSLEUM clade</taxon>
        <taxon>Lecanoromycetidae</taxon>
        <taxon>Lecanorales</taxon>
        <taxon>Lecanorineae</taxon>
        <taxon>Stereocaulaceae</taxon>
        <taxon>Stereocaulon</taxon>
    </lineage>
</organism>
<accession>A0ABR3ZZK5</accession>
<evidence type="ECO:0000256" key="4">
    <source>
        <dbReference type="ARBA" id="ARBA00011187"/>
    </source>
</evidence>
<comment type="caution">
    <text evidence="9">The sequence shown here is derived from an EMBL/GenBank/DDBJ whole genome shotgun (WGS) entry which is preliminary data.</text>
</comment>
<evidence type="ECO:0000256" key="5">
    <source>
        <dbReference type="ARBA" id="ARBA00015522"/>
    </source>
</evidence>
<keyword evidence="7" id="KW-0687">Ribonucleoprotein</keyword>